<proteinExistence type="predicted"/>
<organism evidence="2 3">
    <name type="scientific">Streptomyces prasinosporus</name>
    <dbReference type="NCBI Taxonomy" id="68256"/>
    <lineage>
        <taxon>Bacteria</taxon>
        <taxon>Bacillati</taxon>
        <taxon>Actinomycetota</taxon>
        <taxon>Actinomycetes</taxon>
        <taxon>Kitasatosporales</taxon>
        <taxon>Streptomycetaceae</taxon>
        <taxon>Streptomyces</taxon>
        <taxon>Streptomyces albogriseolus group</taxon>
    </lineage>
</organism>
<keyword evidence="2" id="KW-0067">ATP-binding</keyword>
<comment type="caution">
    <text evidence="2">The sequence shown here is derived from an EMBL/GenBank/DDBJ whole genome shotgun (WGS) entry which is preliminary data.</text>
</comment>
<dbReference type="PANTHER" id="PTHR45725:SF18">
    <property type="entry name" value="ORC1-LIKE AAA ATPASE DOMAIN-CONTAINING PROTEIN"/>
    <property type="match status" value="1"/>
</dbReference>
<dbReference type="PANTHER" id="PTHR45725">
    <property type="entry name" value="FORMIN HOMOLOGY 2 FAMILY MEMBER"/>
    <property type="match status" value="1"/>
</dbReference>
<feature type="region of interest" description="Disordered" evidence="1">
    <location>
        <begin position="1"/>
        <end position="36"/>
    </location>
</feature>
<dbReference type="PRINTS" id="PR01217">
    <property type="entry name" value="PRICHEXTENSN"/>
</dbReference>
<feature type="compositionally biased region" description="Basic residues" evidence="1">
    <location>
        <begin position="815"/>
        <end position="842"/>
    </location>
</feature>
<dbReference type="InterPro" id="IPR027417">
    <property type="entry name" value="P-loop_NTPase"/>
</dbReference>
<feature type="compositionally biased region" description="Basic and acidic residues" evidence="1">
    <location>
        <begin position="71"/>
        <end position="90"/>
    </location>
</feature>
<name>A0ABP6TDN2_9ACTN</name>
<gene>
    <name evidence="2" type="ORF">GCM10019016_003690</name>
</gene>
<sequence length="842" mass="87478">MDPNNRGPEEYGQDGDGHAPRQRPPRESLTSDFGQHAPALARTVQLVSGDFLLTVNPVDGSEIEPCPPAERPARPAKLDEAGRAEVERAARPAVPPGPAQPALPLLARQDEREKLVRLLARGRSVRLTGPAGSGRTRLLDVVAEDCADLAPDGVVRLNGHRRSADDLLHDLFYAVHNAPLHRPDRDELVDCVREIGAVVVLDDLEFGGAALDGLLDVTPECAFLFGATPDVPAPSADSGVEEVALGGLDRAAGLELLEHAVGRGLTEDERNWAGDLWFESEGLPLRFVQAGALLRQRDRLRAGAGAVDEFGVFEDVRPDAAPYDAADGVEVPLPSLGEAAAPAPLLASRLSASARATLRFAVALGGEVPHQAHLPALVGDTHADAALGELAACGLVSPAGSRYRLAAGVPAQLEAAGYADEAEAQVRAAARHYAWWAGHPSVTPERVCAEADAVLTALAVLSPLTTATAEGEPSTAVQLARAAAPAFAAGLHWSAWEKALRAGVEAARLAGDVPEQAYFHHELGILALCAGQLDRSRAELEASIGLRGALADKRGTVAGRRALALVADRSGTPLVLAPTAGEEVPEAHVEESASPPRGVPTAFPDLQPPADAPLVVHRTAPASTPSRKAGGGLRSLARRNLVAAGAGALLVAVLGTVVTLGATSDNDAGSPSDNVGVNPSASQGIDDGSLGADPAAEEGGDTGEATSRPTDPGPDGTPGTADDPTPTATESDEPSDGPSSTEEPDESPKPPTGSPSSKPTKTTKPPASTSPDPTRTRTRTDRTGPEPDREPTRPSPRRRRSRPPATPPAAPPRPPPRRRAARRAPRRAPARGRRVRPAARRR</sequence>
<evidence type="ECO:0000313" key="3">
    <source>
        <dbReference type="Proteomes" id="UP001501455"/>
    </source>
</evidence>
<dbReference type="Proteomes" id="UP001501455">
    <property type="component" value="Unassembled WGS sequence"/>
</dbReference>
<feature type="region of interest" description="Disordered" evidence="1">
    <location>
        <begin position="60"/>
        <end position="102"/>
    </location>
</feature>
<dbReference type="InterPro" id="IPR051425">
    <property type="entry name" value="Formin_Homology"/>
</dbReference>
<feature type="compositionally biased region" description="Low complexity" evidence="1">
    <location>
        <begin position="754"/>
        <end position="773"/>
    </location>
</feature>
<dbReference type="SUPFAM" id="SSF52540">
    <property type="entry name" value="P-loop containing nucleoside triphosphate hydrolases"/>
    <property type="match status" value="1"/>
</dbReference>
<evidence type="ECO:0000256" key="1">
    <source>
        <dbReference type="SAM" id="MobiDB-lite"/>
    </source>
</evidence>
<keyword evidence="2" id="KW-0547">Nucleotide-binding</keyword>
<dbReference type="EMBL" id="BAAAXF010000007">
    <property type="protein sequence ID" value="GAA3493270.1"/>
    <property type="molecule type" value="Genomic_DNA"/>
</dbReference>
<feature type="region of interest" description="Disordered" evidence="1">
    <location>
        <begin position="580"/>
        <end position="611"/>
    </location>
</feature>
<feature type="compositionally biased region" description="Basic and acidic residues" evidence="1">
    <location>
        <begin position="774"/>
        <end position="792"/>
    </location>
</feature>
<protein>
    <submittedName>
        <fullName evidence="2">ATP-binding protein</fullName>
    </submittedName>
</protein>
<dbReference type="GO" id="GO:0005524">
    <property type="term" value="F:ATP binding"/>
    <property type="evidence" value="ECO:0007669"/>
    <property type="project" value="UniProtKB-KW"/>
</dbReference>
<feature type="compositionally biased region" description="Low complexity" evidence="1">
    <location>
        <begin position="709"/>
        <end position="729"/>
    </location>
</feature>
<feature type="compositionally biased region" description="Polar residues" evidence="1">
    <location>
        <begin position="664"/>
        <end position="683"/>
    </location>
</feature>
<reference evidence="3" key="1">
    <citation type="journal article" date="2019" name="Int. J. Syst. Evol. Microbiol.">
        <title>The Global Catalogue of Microorganisms (GCM) 10K type strain sequencing project: providing services to taxonomists for standard genome sequencing and annotation.</title>
        <authorList>
            <consortium name="The Broad Institute Genomics Platform"/>
            <consortium name="The Broad Institute Genome Sequencing Center for Infectious Disease"/>
            <person name="Wu L."/>
            <person name="Ma J."/>
        </authorList>
    </citation>
    <scope>NUCLEOTIDE SEQUENCE [LARGE SCALE GENOMIC DNA]</scope>
    <source>
        <strain evidence="3">JCM 4816</strain>
    </source>
</reference>
<feature type="region of interest" description="Disordered" evidence="1">
    <location>
        <begin position="663"/>
        <end position="842"/>
    </location>
</feature>
<feature type="compositionally biased region" description="Pro residues" evidence="1">
    <location>
        <begin position="804"/>
        <end position="814"/>
    </location>
</feature>
<evidence type="ECO:0000313" key="2">
    <source>
        <dbReference type="EMBL" id="GAA3493270.1"/>
    </source>
</evidence>
<keyword evidence="3" id="KW-1185">Reference proteome</keyword>
<accession>A0ABP6TDN2</accession>